<dbReference type="Pfam" id="PF01301">
    <property type="entry name" value="Glyco_hydro_35"/>
    <property type="match status" value="1"/>
</dbReference>
<keyword evidence="12" id="KW-1185">Reference proteome</keyword>
<dbReference type="Gene3D" id="3.20.20.80">
    <property type="entry name" value="Glycosidases"/>
    <property type="match status" value="1"/>
</dbReference>
<dbReference type="InterPro" id="IPR031330">
    <property type="entry name" value="Gly_Hdrlase_35_cat"/>
</dbReference>
<feature type="domain" description="Beta-galactosidase" evidence="10">
    <location>
        <begin position="401"/>
        <end position="578"/>
    </location>
</feature>
<dbReference type="InterPro" id="IPR037110">
    <property type="entry name" value="Betagal_dom2_sf"/>
</dbReference>
<dbReference type="InterPro" id="IPR025300">
    <property type="entry name" value="BetaGal_jelly_roll_dom"/>
</dbReference>
<keyword evidence="4 9" id="KW-0732">Signal</keyword>
<comment type="catalytic activity">
    <reaction evidence="1">
        <text>Hydrolysis of terminal non-reducing beta-D-galactose residues in beta-D-galactosides.</text>
        <dbReference type="EC" id="3.2.1.23"/>
    </reaction>
</comment>
<evidence type="ECO:0000259" key="10">
    <source>
        <dbReference type="SMART" id="SM01029"/>
    </source>
</evidence>
<gene>
    <name evidence="11" type="ORF">LX83_000828</name>
</gene>
<dbReference type="GO" id="GO:0005975">
    <property type="term" value="P:carbohydrate metabolic process"/>
    <property type="evidence" value="ECO:0007669"/>
    <property type="project" value="InterPro"/>
</dbReference>
<comment type="caution">
    <text evidence="11">The sequence shown here is derived from an EMBL/GenBank/DDBJ whole genome shotgun (WGS) entry which is preliminary data.</text>
</comment>
<dbReference type="PRINTS" id="PR00742">
    <property type="entry name" value="GLHYDRLASE35"/>
</dbReference>
<name>A0AAE3KJ61_9PSEU</name>
<feature type="chain" id="PRO_5041902695" description="beta-galactosidase" evidence="9">
    <location>
        <begin position="38"/>
        <end position="1001"/>
    </location>
</feature>
<dbReference type="SUPFAM" id="SSF49785">
    <property type="entry name" value="Galactose-binding domain-like"/>
    <property type="match status" value="2"/>
</dbReference>
<evidence type="ECO:0000256" key="2">
    <source>
        <dbReference type="ARBA" id="ARBA00009809"/>
    </source>
</evidence>
<dbReference type="InterPro" id="IPR008979">
    <property type="entry name" value="Galactose-bd-like_sf"/>
</dbReference>
<proteinExistence type="inferred from homology"/>
<dbReference type="SUPFAM" id="SSF51011">
    <property type="entry name" value="Glycosyl hydrolase domain"/>
    <property type="match status" value="1"/>
</dbReference>
<dbReference type="InterPro" id="IPR017853">
    <property type="entry name" value="GH"/>
</dbReference>
<evidence type="ECO:0000313" key="12">
    <source>
        <dbReference type="Proteomes" id="UP001206128"/>
    </source>
</evidence>
<sequence length="1001" mass="107133">MTGTRPGSTPATPRTRIRARVPWLLAVLLALVATSTAAPVAATAAPTATGTTATGTTGAARHQIGYDRYSLTVDGQRVLLWAGEFHYFRLPSPDLWRDALEKIKAAGFNGVSLYFHWGYHSPKPGVYDFTGVRDIDRLLRMAEEVGLYVVARPGPYINAETSGGGFPAWLKQVPDRARSSDPGYTAAYREWLNQVDPILARHQLTRGGSIIAYNVENEYGANTDPVYMEQLQQLVRAHGIDVPIVHNNCCGGNQANWSSGQGAVQIPGVDDYPQSFDCPNPDTWGSWGEGVTRRLRADAPVYAAEYQAGAIDLNNAGYDRCRDLTGPDYMKVFYKSNIIASGATMYGYYMTYGGTSWGWLPQPNDVYTSYDYGAAITEQRQLTPKYDEFKRQGYFVTSVAPLAKTDPVTAPVPAAAGVHTEARANPDTRTQFLLVRHPDRGDSSDVATTVDWSTPDGRYTVPVRVAGRDAKILVAGYDLGGQRLVWSNSEILTHAPIGGRDVAVLYGRDGEQGSTVLRYAARPSVTVLAGQVRSGFDAATGDLRLDYTHSGLARVLISGGGRPPLLLLLGTDQTAARFWRLDTPSGPVLVRGTALARSARVSGDTVLLRAETDQAGEVEVFAPAPARRLVVGGDAVRVRRTASGTLLGTLSGPRPVRLPALTDWRHQAETPEADPGFDDSGWTAADHTTTVSPIKPKTLPVLYSDDYGFHHGSVWYRGRFTATGAETAVSLNAITGKRGVYLVWLNGHYLGSAAGGVQADSEAPINPDPGRGDFAIPPGLLAEGSTATLAVLVENMGHNDDWTAEDTRFKQPRGLFGATVAGSTAPIAWKIQGARGGEDLADPARGPLNTGGRYGERAGWHLPGFPDAGWPAVDAPEHTALTPGISWYRTSFRLDLPRGQDVSVGLRFAPPTGDSRVLIFLNGWNLGQYGAGIGPQREFVLPAGLLREHGDNTLALAVLAPGANSAGPGPVSLVAFGNHTGGVPVRDVPAPGYHRDLAQGA</sequence>
<dbReference type="Proteomes" id="UP001206128">
    <property type="component" value="Unassembled WGS sequence"/>
</dbReference>
<evidence type="ECO:0000256" key="7">
    <source>
        <dbReference type="ARBA" id="ARBA00023295"/>
    </source>
</evidence>
<dbReference type="SUPFAM" id="SSF117100">
    <property type="entry name" value="Beta-galactosidase LacA, domain 3"/>
    <property type="match status" value="1"/>
</dbReference>
<dbReference type="InterPro" id="IPR018954">
    <property type="entry name" value="Betagal_dom2"/>
</dbReference>
<protein>
    <recommendedName>
        <fullName evidence="3">beta-galactosidase</fullName>
        <ecNumber evidence="3">3.2.1.23</ecNumber>
    </recommendedName>
</protein>
<evidence type="ECO:0000256" key="6">
    <source>
        <dbReference type="ARBA" id="ARBA00023180"/>
    </source>
</evidence>
<evidence type="ECO:0000313" key="11">
    <source>
        <dbReference type="EMBL" id="MCP2163988.1"/>
    </source>
</evidence>
<dbReference type="AlphaFoldDB" id="A0AAE3KJ61"/>
<keyword evidence="6" id="KW-0325">Glycoprotein</keyword>
<evidence type="ECO:0000256" key="3">
    <source>
        <dbReference type="ARBA" id="ARBA00012756"/>
    </source>
</evidence>
<accession>A0AAE3KJ61</accession>
<evidence type="ECO:0000256" key="9">
    <source>
        <dbReference type="SAM" id="SignalP"/>
    </source>
</evidence>
<dbReference type="Pfam" id="PF13364">
    <property type="entry name" value="BetaGal_ABD2"/>
    <property type="match status" value="2"/>
</dbReference>
<dbReference type="GO" id="GO:0004565">
    <property type="term" value="F:beta-galactosidase activity"/>
    <property type="evidence" value="ECO:0007669"/>
    <property type="project" value="UniProtKB-EC"/>
</dbReference>
<dbReference type="InterPro" id="IPR025972">
    <property type="entry name" value="BetaGal_dom3"/>
</dbReference>
<reference evidence="11" key="1">
    <citation type="submission" date="2022-06" db="EMBL/GenBank/DDBJ databases">
        <title>Genomic Encyclopedia of Archaeal and Bacterial Type Strains, Phase II (KMG-II): from individual species to whole genera.</title>
        <authorList>
            <person name="Goeker M."/>
        </authorList>
    </citation>
    <scope>NUCLEOTIDE SEQUENCE</scope>
    <source>
        <strain evidence="11">DSM 43935</strain>
    </source>
</reference>
<comment type="similarity">
    <text evidence="2 8">Belongs to the glycosyl hydrolase 35 family.</text>
</comment>
<evidence type="ECO:0000256" key="5">
    <source>
        <dbReference type="ARBA" id="ARBA00022801"/>
    </source>
</evidence>
<dbReference type="Gene3D" id="2.60.120.260">
    <property type="entry name" value="Galactose-binding domain-like"/>
    <property type="match status" value="2"/>
</dbReference>
<dbReference type="Pfam" id="PF10435">
    <property type="entry name" value="BetaGal_dom2"/>
    <property type="match status" value="1"/>
</dbReference>
<dbReference type="EMBL" id="JAMTCK010000002">
    <property type="protein sequence ID" value="MCP2163988.1"/>
    <property type="molecule type" value="Genomic_DNA"/>
</dbReference>
<dbReference type="Pfam" id="PF13363">
    <property type="entry name" value="BetaGal_dom3"/>
    <property type="match status" value="1"/>
</dbReference>
<dbReference type="SMART" id="SM01029">
    <property type="entry name" value="BetaGal_dom2"/>
    <property type="match status" value="1"/>
</dbReference>
<feature type="signal peptide" evidence="9">
    <location>
        <begin position="1"/>
        <end position="37"/>
    </location>
</feature>
<evidence type="ECO:0000256" key="8">
    <source>
        <dbReference type="RuleBase" id="RU003679"/>
    </source>
</evidence>
<dbReference type="EC" id="3.2.1.23" evidence="3"/>
<evidence type="ECO:0000256" key="4">
    <source>
        <dbReference type="ARBA" id="ARBA00022729"/>
    </source>
</evidence>
<dbReference type="InterPro" id="IPR036833">
    <property type="entry name" value="BetaGal_dom3_sf"/>
</dbReference>
<keyword evidence="7" id="KW-0326">Glycosidase</keyword>
<dbReference type="InterPro" id="IPR001944">
    <property type="entry name" value="Glycoside_Hdrlase_35"/>
</dbReference>
<organism evidence="11 12">
    <name type="scientific">Goodfellowiella coeruleoviolacea</name>
    <dbReference type="NCBI Taxonomy" id="334858"/>
    <lineage>
        <taxon>Bacteria</taxon>
        <taxon>Bacillati</taxon>
        <taxon>Actinomycetota</taxon>
        <taxon>Actinomycetes</taxon>
        <taxon>Pseudonocardiales</taxon>
        <taxon>Pseudonocardiaceae</taxon>
        <taxon>Goodfellowiella</taxon>
    </lineage>
</organism>
<dbReference type="SUPFAM" id="SSF51445">
    <property type="entry name" value="(Trans)glycosidases"/>
    <property type="match status" value="1"/>
</dbReference>
<dbReference type="PANTHER" id="PTHR23421">
    <property type="entry name" value="BETA-GALACTOSIDASE RELATED"/>
    <property type="match status" value="1"/>
</dbReference>
<evidence type="ECO:0000256" key="1">
    <source>
        <dbReference type="ARBA" id="ARBA00001412"/>
    </source>
</evidence>
<keyword evidence="5" id="KW-0378">Hydrolase</keyword>
<dbReference type="Gene3D" id="2.102.20.10">
    <property type="entry name" value="Beta-galactosidase, domain 2"/>
    <property type="match status" value="1"/>
</dbReference>